<dbReference type="AlphaFoldDB" id="A0A7S1E2G7"/>
<feature type="region of interest" description="Disordered" evidence="1">
    <location>
        <begin position="87"/>
        <end position="118"/>
    </location>
</feature>
<gene>
    <name evidence="2" type="ORF">TNIT0693_LOCUS910</name>
</gene>
<organism evidence="2">
    <name type="scientific">Thalassionema nitzschioides</name>
    <dbReference type="NCBI Taxonomy" id="33649"/>
    <lineage>
        <taxon>Eukaryota</taxon>
        <taxon>Sar</taxon>
        <taxon>Stramenopiles</taxon>
        <taxon>Ochrophyta</taxon>
        <taxon>Bacillariophyta</taxon>
        <taxon>Fragilariophyceae</taxon>
        <taxon>Fragilariophycidae</taxon>
        <taxon>Thalassionemales</taxon>
        <taxon>Thalassionemataceae</taxon>
        <taxon>Thalassionema</taxon>
    </lineage>
</organism>
<reference evidence="2" key="1">
    <citation type="submission" date="2021-01" db="EMBL/GenBank/DDBJ databases">
        <authorList>
            <person name="Corre E."/>
            <person name="Pelletier E."/>
            <person name="Niang G."/>
            <person name="Scheremetjew M."/>
            <person name="Finn R."/>
            <person name="Kale V."/>
            <person name="Holt S."/>
            <person name="Cochrane G."/>
            <person name="Meng A."/>
            <person name="Brown T."/>
            <person name="Cohen L."/>
        </authorList>
    </citation>
    <scope>NUCLEOTIDE SEQUENCE</scope>
</reference>
<accession>A0A7S1E2G7</accession>
<evidence type="ECO:0000256" key="1">
    <source>
        <dbReference type="SAM" id="MobiDB-lite"/>
    </source>
</evidence>
<evidence type="ECO:0000313" key="2">
    <source>
        <dbReference type="EMBL" id="CAD8961530.1"/>
    </source>
</evidence>
<proteinExistence type="predicted"/>
<name>A0A7S1E2G7_9STRA</name>
<sequence>MTTKPHSLKMAKTRRKKYAVTTQDVVSCDKALLKDSEPVEALLHDNKLYGICRTKDLFLESKISHSGTRPKLNLTVRKGLGGKIQAQSMMAKGPDKGSNGFNKGWTTRVSKYATEEND</sequence>
<protein>
    <submittedName>
        <fullName evidence="2">Uncharacterized protein</fullName>
    </submittedName>
</protein>
<dbReference type="EMBL" id="HBFY01002264">
    <property type="protein sequence ID" value="CAD8961530.1"/>
    <property type="molecule type" value="Transcribed_RNA"/>
</dbReference>
<feature type="compositionally biased region" description="Polar residues" evidence="1">
    <location>
        <begin position="99"/>
        <end position="109"/>
    </location>
</feature>